<evidence type="ECO:0000313" key="2">
    <source>
        <dbReference type="Proteomes" id="UP000266910"/>
    </source>
</evidence>
<sequence>MAIEITRSGLQKPDGNELVRGGDNVIAFNAQKTQELIDAAQDQGNSLAGRLGVAEAKINAGAGGPGLSEDPNHPGLYYFAGPGFAADPLHPGLYTFQEETP</sequence>
<reference evidence="1 2" key="1">
    <citation type="submission" date="2018-09" db="EMBL/GenBank/DDBJ databases">
        <authorList>
            <person name="Rimple P.A."/>
            <person name="Stoner T.H."/>
            <person name="Garlena R.A."/>
            <person name="Russell D.A."/>
            <person name="Pope W.H."/>
            <person name="Jacobs-Sera D."/>
            <person name="Hatfull G.F."/>
        </authorList>
    </citation>
    <scope>NUCLEOTIDE SEQUENCE [LARGE SCALE GENOMIC DNA]</scope>
</reference>
<dbReference type="KEGG" id="vg:77931720"/>
<protein>
    <submittedName>
        <fullName evidence="1">Uncharacterized protein</fullName>
    </submittedName>
</protein>
<dbReference type="RefSeq" id="YP_010655848.1">
    <property type="nucleotide sequence ID" value="NC_070832.1"/>
</dbReference>
<accession>A0A3G2KA09</accession>
<gene>
    <name evidence="1" type="primary">29</name>
    <name evidence="1" type="ORF">PBI_AUXILIUM_29</name>
</gene>
<name>A0A3G2KA09_9CAUD</name>
<proteinExistence type="predicted"/>
<dbReference type="Proteomes" id="UP000266910">
    <property type="component" value="Genome"/>
</dbReference>
<keyword evidence="2" id="KW-1185">Reference proteome</keyword>
<organism evidence="1 2">
    <name type="scientific">Arthrobacter phage Auxilium</name>
    <dbReference type="NCBI Taxonomy" id="2419948"/>
    <lineage>
        <taxon>Viruses</taxon>
        <taxon>Duplodnaviria</taxon>
        <taxon>Heunggongvirae</taxon>
        <taxon>Uroviricota</taxon>
        <taxon>Caudoviricetes</taxon>
        <taxon>Richievirus</taxon>
        <taxon>Richievirus auxilium</taxon>
    </lineage>
</organism>
<evidence type="ECO:0000313" key="1">
    <source>
        <dbReference type="EMBL" id="AYN55808.1"/>
    </source>
</evidence>
<dbReference type="EMBL" id="MH834598">
    <property type="protein sequence ID" value="AYN55808.1"/>
    <property type="molecule type" value="Genomic_DNA"/>
</dbReference>
<dbReference type="GeneID" id="77931720"/>